<feature type="compositionally biased region" description="Basic and acidic residues" evidence="1">
    <location>
        <begin position="541"/>
        <end position="559"/>
    </location>
</feature>
<dbReference type="AlphaFoldDB" id="D8S3I4"/>
<dbReference type="Pfam" id="PF00226">
    <property type="entry name" value="DnaJ"/>
    <property type="match status" value="1"/>
</dbReference>
<dbReference type="PANTHER" id="PTHR44137">
    <property type="entry name" value="BNAC03G44070D PROTEIN"/>
    <property type="match status" value="1"/>
</dbReference>
<dbReference type="OrthoDB" id="66964at2759"/>
<proteinExistence type="predicted"/>
<evidence type="ECO:0000313" key="3">
    <source>
        <dbReference type="EMBL" id="EFJ21109.1"/>
    </source>
</evidence>
<dbReference type="Gene3D" id="1.10.287.110">
    <property type="entry name" value="DnaJ domain"/>
    <property type="match status" value="1"/>
</dbReference>
<dbReference type="eggNOG" id="ENOG502QQV4">
    <property type="taxonomic scope" value="Eukaryota"/>
</dbReference>
<dbReference type="PRINTS" id="PR00625">
    <property type="entry name" value="JDOMAIN"/>
</dbReference>
<feature type="compositionally biased region" description="Basic and acidic residues" evidence="1">
    <location>
        <begin position="396"/>
        <end position="410"/>
    </location>
</feature>
<feature type="region of interest" description="Disordered" evidence="1">
    <location>
        <begin position="443"/>
        <end position="597"/>
    </location>
</feature>
<sequence>MECNKDDAVKAAELAEKKYMQQDFVAARKFCNKALQLYPSLERAKQMLAVVEVHAAAHHSHIGLEDWYAVLQVDPCADEATIRKQYRKMALMLHPDKNRVVGAEPAFKIINEAWMVLSDKNKKIMYDVKRSSRIKKPENGRYATEQPSCSTQPEAPATTAPATTPDPPPSPPPPPPPPSANTQQTFWTQCPNCKIQYQYYRKFENYQLLCHRCQTGFIATDIGTPPVETSTWPAKAAKKKTTNGANGVNGESSAFQQMQQRAREREEKRREEERKKAEREREREEKRRLKEALKKAKEEDRRRELLEKQLTKLREKEEKEARKKNMEALRKKLKKSRVEEEDDDDDDDDEDEESDEARNAEESVPPEILRFGLRRSNRARKNVTYRDDDYDDEDGDGHPSKRARMEEAKLSPDQVLLRQELAVKGRQHVLEALRVIREVAVKSSLAPESAKATSKAVEPCVVPQSIPSTESIPTKKPPENANVAAKTSPHLRPCEKSENNVSVTESVLPAKDSTSSKKNLLPKQAEPCAAGSNPSLQVKVSTEEDKKRVQERQLQEEPRQINPELQQQQHEDAHRTPAKTMEAQEPDLEPASPEDDNVEEESHFLVPDPDFYNFDTDRKESYVREGQVWALYDDTDGMPRFYCEIKQLVSLNPFKVRLRWLERYVISDEADEWEAAGFTVTCGQFKCKRKTETEAHFNKFSHLMQVDRIHANVVSVYPKQGEIWAVYKDWSLKLRPDKVSYEMVEVVSSYVEAAGLTAVSLIKVEGYKTIFARGAGSLRSFRSKDLLRFSHKVPAHWMIGTEKLNAPHSCWELDTAATPSHLIFVNR</sequence>
<dbReference type="SUPFAM" id="SSF46565">
    <property type="entry name" value="Chaperone J-domain"/>
    <property type="match status" value="1"/>
</dbReference>
<dbReference type="EMBL" id="GL377600">
    <property type="protein sequence ID" value="EFJ21109.1"/>
    <property type="molecule type" value="Genomic_DNA"/>
</dbReference>
<feature type="compositionally biased region" description="Low complexity" evidence="1">
    <location>
        <begin position="150"/>
        <end position="163"/>
    </location>
</feature>
<dbReference type="PANTHER" id="PTHR44137:SF32">
    <property type="entry name" value="DNAJ HEAT SHOCK AMINO-TERMINAL DOMAIN PROTEIN"/>
    <property type="match status" value="1"/>
</dbReference>
<feature type="region of interest" description="Disordered" evidence="1">
    <location>
        <begin position="136"/>
        <end position="183"/>
    </location>
</feature>
<dbReference type="InParanoid" id="D8S3I4"/>
<evidence type="ECO:0000259" key="2">
    <source>
        <dbReference type="PROSITE" id="PS50076"/>
    </source>
</evidence>
<name>D8S3I4_SELML</name>
<feature type="compositionally biased region" description="Polar residues" evidence="1">
    <location>
        <begin position="249"/>
        <end position="260"/>
    </location>
</feature>
<dbReference type="STRING" id="88036.D8S3I4"/>
<dbReference type="Pfam" id="PF23551">
    <property type="entry name" value="Zn_ribbon_20"/>
    <property type="match status" value="1"/>
</dbReference>
<dbReference type="InterPro" id="IPR001623">
    <property type="entry name" value="DnaJ_domain"/>
</dbReference>
<dbReference type="Gramene" id="EFJ21109">
    <property type="protein sequence ID" value="EFJ21109"/>
    <property type="gene ID" value="SELMODRAFT_417753"/>
</dbReference>
<keyword evidence="4" id="KW-1185">Reference proteome</keyword>
<dbReference type="InterPro" id="IPR056988">
    <property type="entry name" value="Zn_ribbon_pln"/>
</dbReference>
<dbReference type="OMA" id="DEMWIER"/>
<dbReference type="PROSITE" id="PS50076">
    <property type="entry name" value="DNAJ_2"/>
    <property type="match status" value="1"/>
</dbReference>
<feature type="compositionally biased region" description="Acidic residues" evidence="1">
    <location>
        <begin position="584"/>
        <end position="597"/>
    </location>
</feature>
<feature type="compositionally biased region" description="Acidic residues" evidence="1">
    <location>
        <begin position="339"/>
        <end position="355"/>
    </location>
</feature>
<dbReference type="Pfam" id="PF11926">
    <property type="entry name" value="DUF3444"/>
    <property type="match status" value="1"/>
</dbReference>
<protein>
    <recommendedName>
        <fullName evidence="2">J domain-containing protein</fullName>
    </recommendedName>
</protein>
<feature type="region of interest" description="Disordered" evidence="1">
    <location>
        <begin position="329"/>
        <end position="410"/>
    </location>
</feature>
<organism evidence="4">
    <name type="scientific">Selaginella moellendorffii</name>
    <name type="common">Spikemoss</name>
    <dbReference type="NCBI Taxonomy" id="88036"/>
    <lineage>
        <taxon>Eukaryota</taxon>
        <taxon>Viridiplantae</taxon>
        <taxon>Streptophyta</taxon>
        <taxon>Embryophyta</taxon>
        <taxon>Tracheophyta</taxon>
        <taxon>Lycopodiopsida</taxon>
        <taxon>Selaginellales</taxon>
        <taxon>Selaginellaceae</taxon>
        <taxon>Selaginella</taxon>
    </lineage>
</organism>
<dbReference type="InterPro" id="IPR036869">
    <property type="entry name" value="J_dom_sf"/>
</dbReference>
<feature type="compositionally biased region" description="Basic residues" evidence="1">
    <location>
        <begin position="372"/>
        <end position="383"/>
    </location>
</feature>
<evidence type="ECO:0000256" key="1">
    <source>
        <dbReference type="SAM" id="MobiDB-lite"/>
    </source>
</evidence>
<dbReference type="InterPro" id="IPR024593">
    <property type="entry name" value="DUF3444"/>
</dbReference>
<feature type="compositionally biased region" description="Basic and acidic residues" evidence="1">
    <location>
        <begin position="261"/>
        <end position="287"/>
    </location>
</feature>
<reference evidence="3 4" key="1">
    <citation type="journal article" date="2011" name="Science">
        <title>The Selaginella genome identifies genetic changes associated with the evolution of vascular plants.</title>
        <authorList>
            <person name="Banks J.A."/>
            <person name="Nishiyama T."/>
            <person name="Hasebe M."/>
            <person name="Bowman J.L."/>
            <person name="Gribskov M."/>
            <person name="dePamphilis C."/>
            <person name="Albert V.A."/>
            <person name="Aono N."/>
            <person name="Aoyama T."/>
            <person name="Ambrose B.A."/>
            <person name="Ashton N.W."/>
            <person name="Axtell M.J."/>
            <person name="Barker E."/>
            <person name="Barker M.S."/>
            <person name="Bennetzen J.L."/>
            <person name="Bonawitz N.D."/>
            <person name="Chapple C."/>
            <person name="Cheng C."/>
            <person name="Correa L.G."/>
            <person name="Dacre M."/>
            <person name="DeBarry J."/>
            <person name="Dreyer I."/>
            <person name="Elias M."/>
            <person name="Engstrom E.M."/>
            <person name="Estelle M."/>
            <person name="Feng L."/>
            <person name="Finet C."/>
            <person name="Floyd S.K."/>
            <person name="Frommer W.B."/>
            <person name="Fujita T."/>
            <person name="Gramzow L."/>
            <person name="Gutensohn M."/>
            <person name="Harholt J."/>
            <person name="Hattori M."/>
            <person name="Heyl A."/>
            <person name="Hirai T."/>
            <person name="Hiwatashi Y."/>
            <person name="Ishikawa M."/>
            <person name="Iwata M."/>
            <person name="Karol K.G."/>
            <person name="Koehler B."/>
            <person name="Kolukisaoglu U."/>
            <person name="Kubo M."/>
            <person name="Kurata T."/>
            <person name="Lalonde S."/>
            <person name="Li K."/>
            <person name="Li Y."/>
            <person name="Litt A."/>
            <person name="Lyons E."/>
            <person name="Manning G."/>
            <person name="Maruyama T."/>
            <person name="Michael T.P."/>
            <person name="Mikami K."/>
            <person name="Miyazaki S."/>
            <person name="Morinaga S."/>
            <person name="Murata T."/>
            <person name="Mueller-Roeber B."/>
            <person name="Nelson D.R."/>
            <person name="Obara M."/>
            <person name="Oguri Y."/>
            <person name="Olmstead R.G."/>
            <person name="Onodera N."/>
            <person name="Petersen B.L."/>
            <person name="Pils B."/>
            <person name="Prigge M."/>
            <person name="Rensing S.A."/>
            <person name="Riano-Pachon D.M."/>
            <person name="Roberts A.W."/>
            <person name="Sato Y."/>
            <person name="Scheller H.V."/>
            <person name="Schulz B."/>
            <person name="Schulz C."/>
            <person name="Shakirov E.V."/>
            <person name="Shibagaki N."/>
            <person name="Shinohara N."/>
            <person name="Shippen D.E."/>
            <person name="Soerensen I."/>
            <person name="Sotooka R."/>
            <person name="Sugimoto N."/>
            <person name="Sugita M."/>
            <person name="Sumikawa N."/>
            <person name="Tanurdzic M."/>
            <person name="Theissen G."/>
            <person name="Ulvskov P."/>
            <person name="Wakazuki S."/>
            <person name="Weng J.K."/>
            <person name="Willats W.W."/>
            <person name="Wipf D."/>
            <person name="Wolf P.G."/>
            <person name="Yang L."/>
            <person name="Zimmer A.D."/>
            <person name="Zhu Q."/>
            <person name="Mitros T."/>
            <person name="Hellsten U."/>
            <person name="Loque D."/>
            <person name="Otillar R."/>
            <person name="Salamov A."/>
            <person name="Schmutz J."/>
            <person name="Shapiro H."/>
            <person name="Lindquist E."/>
            <person name="Lucas S."/>
            <person name="Rokhsar D."/>
            <person name="Grigoriev I.V."/>
        </authorList>
    </citation>
    <scope>NUCLEOTIDE SEQUENCE [LARGE SCALE GENOMIC DNA]</scope>
</reference>
<dbReference type="FunCoup" id="D8S3I4">
    <property type="interactions" value="1446"/>
</dbReference>
<dbReference type="Proteomes" id="UP000001514">
    <property type="component" value="Unassembled WGS sequence"/>
</dbReference>
<dbReference type="KEGG" id="smo:SELMODRAFT_417753"/>
<evidence type="ECO:0000313" key="4">
    <source>
        <dbReference type="Proteomes" id="UP000001514"/>
    </source>
</evidence>
<gene>
    <name evidence="3" type="ORF">SELMODRAFT_417753</name>
</gene>
<feature type="region of interest" description="Disordered" evidence="1">
    <location>
        <begin position="221"/>
        <end position="287"/>
    </location>
</feature>
<dbReference type="HOGENOM" id="CLU_004676_1_0_1"/>
<feature type="domain" description="J" evidence="2">
    <location>
        <begin position="66"/>
        <end position="130"/>
    </location>
</feature>
<dbReference type="SMART" id="SM00271">
    <property type="entry name" value="DnaJ"/>
    <property type="match status" value="1"/>
</dbReference>
<feature type="compositionally biased region" description="Pro residues" evidence="1">
    <location>
        <begin position="164"/>
        <end position="179"/>
    </location>
</feature>
<dbReference type="CDD" id="cd06257">
    <property type="entry name" value="DnaJ"/>
    <property type="match status" value="1"/>
</dbReference>
<accession>D8S3I4</accession>